<dbReference type="InterPro" id="IPR036388">
    <property type="entry name" value="WH-like_DNA-bd_sf"/>
</dbReference>
<protein>
    <submittedName>
        <fullName evidence="5">GntR family transcriptional regulator</fullName>
    </submittedName>
</protein>
<keyword evidence="1" id="KW-0805">Transcription regulation</keyword>
<dbReference type="Pfam" id="PF00392">
    <property type="entry name" value="GntR"/>
    <property type="match status" value="1"/>
</dbReference>
<proteinExistence type="predicted"/>
<evidence type="ECO:0000256" key="1">
    <source>
        <dbReference type="ARBA" id="ARBA00023015"/>
    </source>
</evidence>
<reference evidence="6" key="1">
    <citation type="submission" date="2017-10" db="EMBL/GenBank/DDBJ databases">
        <authorList>
            <person name="Kravchenko I.K."/>
            <person name="Grouzdev D.S."/>
        </authorList>
    </citation>
    <scope>NUCLEOTIDE SEQUENCE [LARGE SCALE GENOMIC DNA]</scope>
    <source>
        <strain evidence="6">B2</strain>
    </source>
</reference>
<dbReference type="InterPro" id="IPR036390">
    <property type="entry name" value="WH_DNA-bd_sf"/>
</dbReference>
<dbReference type="Proteomes" id="UP000225379">
    <property type="component" value="Unassembled WGS sequence"/>
</dbReference>
<name>A0A2B8BGK5_9PROT</name>
<dbReference type="InterPro" id="IPR008920">
    <property type="entry name" value="TF_FadR/GntR_C"/>
</dbReference>
<dbReference type="PANTHER" id="PTHR43537:SF5">
    <property type="entry name" value="UXU OPERON TRANSCRIPTIONAL REGULATOR"/>
    <property type="match status" value="1"/>
</dbReference>
<feature type="domain" description="HTH gntR-type" evidence="4">
    <location>
        <begin position="20"/>
        <end position="88"/>
    </location>
</feature>
<dbReference type="OrthoDB" id="7339934at2"/>
<evidence type="ECO:0000256" key="2">
    <source>
        <dbReference type="ARBA" id="ARBA00023125"/>
    </source>
</evidence>
<dbReference type="PANTHER" id="PTHR43537">
    <property type="entry name" value="TRANSCRIPTIONAL REGULATOR, GNTR FAMILY"/>
    <property type="match status" value="1"/>
</dbReference>
<organism evidence="5 6">
    <name type="scientific">Azospirillum palustre</name>
    <dbReference type="NCBI Taxonomy" id="2044885"/>
    <lineage>
        <taxon>Bacteria</taxon>
        <taxon>Pseudomonadati</taxon>
        <taxon>Pseudomonadota</taxon>
        <taxon>Alphaproteobacteria</taxon>
        <taxon>Rhodospirillales</taxon>
        <taxon>Azospirillaceae</taxon>
        <taxon>Azospirillum</taxon>
    </lineage>
</organism>
<evidence type="ECO:0000313" key="6">
    <source>
        <dbReference type="Proteomes" id="UP000225379"/>
    </source>
</evidence>
<dbReference type="InterPro" id="IPR000524">
    <property type="entry name" value="Tscrpt_reg_HTH_GntR"/>
</dbReference>
<evidence type="ECO:0000259" key="4">
    <source>
        <dbReference type="PROSITE" id="PS50949"/>
    </source>
</evidence>
<dbReference type="Pfam" id="PF07729">
    <property type="entry name" value="FCD"/>
    <property type="match status" value="1"/>
</dbReference>
<comment type="caution">
    <text evidence="5">The sequence shown here is derived from an EMBL/GenBank/DDBJ whole genome shotgun (WGS) entry which is preliminary data.</text>
</comment>
<dbReference type="GO" id="GO:0003677">
    <property type="term" value="F:DNA binding"/>
    <property type="evidence" value="ECO:0007669"/>
    <property type="project" value="UniProtKB-KW"/>
</dbReference>
<gene>
    <name evidence="5" type="ORF">CRT60_11175</name>
</gene>
<sequence length="250" mass="27945">MTAAVSDGGEGTPLLRPRQTPLVTRIYQLLLAQISAGDFKPDERLPGENDLAARFQVSRPVVREALKRLRNDGLIYSRQGAGSFVRVAAEESQPVLGYAPVETIADIQRCYEFRLTIEPDHAYHAALRWNDAALDRIAAALSLMDDATRAHRHREDADYAFHTAIAEATNNHYYMSSMQALKDHISVGMKFHGVSLMGPSSGLTGVYDEHRGIFDAIRQRDGETARQRMRKHLEGSRDRVFEGRALDLSL</sequence>
<dbReference type="EMBL" id="PDKW01000040">
    <property type="protein sequence ID" value="PGH57051.1"/>
    <property type="molecule type" value="Genomic_DNA"/>
</dbReference>
<evidence type="ECO:0000313" key="5">
    <source>
        <dbReference type="EMBL" id="PGH57051.1"/>
    </source>
</evidence>
<dbReference type="CDD" id="cd07377">
    <property type="entry name" value="WHTH_GntR"/>
    <property type="match status" value="1"/>
</dbReference>
<dbReference type="SMART" id="SM00345">
    <property type="entry name" value="HTH_GNTR"/>
    <property type="match status" value="1"/>
</dbReference>
<keyword evidence="6" id="KW-1185">Reference proteome</keyword>
<dbReference type="SUPFAM" id="SSF48008">
    <property type="entry name" value="GntR ligand-binding domain-like"/>
    <property type="match status" value="1"/>
</dbReference>
<dbReference type="SMART" id="SM00895">
    <property type="entry name" value="FCD"/>
    <property type="match status" value="1"/>
</dbReference>
<dbReference type="PRINTS" id="PR00035">
    <property type="entry name" value="HTHGNTR"/>
</dbReference>
<dbReference type="AlphaFoldDB" id="A0A2B8BGK5"/>
<dbReference type="Gene3D" id="1.10.10.10">
    <property type="entry name" value="Winged helix-like DNA-binding domain superfamily/Winged helix DNA-binding domain"/>
    <property type="match status" value="1"/>
</dbReference>
<dbReference type="PROSITE" id="PS50949">
    <property type="entry name" value="HTH_GNTR"/>
    <property type="match status" value="1"/>
</dbReference>
<accession>A0A2B8BGK5</accession>
<dbReference type="SUPFAM" id="SSF46785">
    <property type="entry name" value="Winged helix' DNA-binding domain"/>
    <property type="match status" value="1"/>
</dbReference>
<evidence type="ECO:0000256" key="3">
    <source>
        <dbReference type="ARBA" id="ARBA00023163"/>
    </source>
</evidence>
<keyword evidence="3" id="KW-0804">Transcription</keyword>
<dbReference type="InterPro" id="IPR011711">
    <property type="entry name" value="GntR_C"/>
</dbReference>
<dbReference type="Gene3D" id="1.20.120.530">
    <property type="entry name" value="GntR ligand-binding domain-like"/>
    <property type="match status" value="1"/>
</dbReference>
<keyword evidence="2" id="KW-0238">DNA-binding</keyword>
<dbReference type="GO" id="GO:0003700">
    <property type="term" value="F:DNA-binding transcription factor activity"/>
    <property type="evidence" value="ECO:0007669"/>
    <property type="project" value="InterPro"/>
</dbReference>